<keyword evidence="3" id="KW-1185">Reference proteome</keyword>
<dbReference type="Gene3D" id="3.30.870.10">
    <property type="entry name" value="Endonuclease Chain A"/>
    <property type="match status" value="1"/>
</dbReference>
<sequence length="641" mass="72239">MNMTLRERLSEVAGKFHTIEVALFSTFNFNADFFEQNVLPTLFGAEPDSTRATRESAVHKGLMHTPVGVFCDPSQAKMGRKPFRYAVYPVFVEGRLFHPKNIILIGVDHHGSRWMYIAAMSANLSLKAWGQNCEGIADTWVHARSEEVGKSVTEFLDWLHTRVGSDTEDDALQQARVLIQQLQAHRSKCDPLGGHYQDKLKVGLYFSPQHTSMWDYVARRYGAISRVRAASPYWGDVHATAEALRGVPVELTAARVPPLYAKVALGQDLTQVLADANCRPKVSTWVKDEGRFYHAKLYDIETRDGRVAGVGSCNFTRRGLFWTESEDGLHGNVESMLFDVTRLAWPPTRALPAEELPETSCCDDPPQPWPFYVFVQYDWREERFEWTLQGQSGVDIELLLMGQPPVVVNDARPTGQRKGALKSRLFRLKSNGEQWEGVVTELNLGDSTQQYGTPVSADDIIDSWHNGGSTEPSPGGDGNDDDNPVNTPDVMVPTGSAETVKPMFNSFRFYQALKVLRGKILESLDDRKRLIEWMVSRSDSVHAFVNAICASEYQVAARLVMCIECDALLRSLPELREAGVTRRKLRSEMARLRREVHLEIAAELRRRGVRHDNAKQMLEWYVKKLTGLRHVETNQSSATGV</sequence>
<evidence type="ECO:0000256" key="1">
    <source>
        <dbReference type="SAM" id="MobiDB-lite"/>
    </source>
</evidence>
<dbReference type="RefSeq" id="WP_343495297.1">
    <property type="nucleotide sequence ID" value="NZ_JBCPYA010000025.1"/>
</dbReference>
<protein>
    <recommendedName>
        <fullName evidence="4">PLD phosphodiesterase domain-containing protein</fullName>
    </recommendedName>
</protein>
<evidence type="ECO:0000313" key="3">
    <source>
        <dbReference type="Proteomes" id="UP001466933"/>
    </source>
</evidence>
<name>A0ABU9WV27_9BURK</name>
<organism evidence="2 3">
    <name type="scientific">Burkholderia theae</name>
    <dbReference type="NCBI Taxonomy" id="3143496"/>
    <lineage>
        <taxon>Bacteria</taxon>
        <taxon>Pseudomonadati</taxon>
        <taxon>Pseudomonadota</taxon>
        <taxon>Betaproteobacteria</taxon>
        <taxon>Burkholderiales</taxon>
        <taxon>Burkholderiaceae</taxon>
        <taxon>Burkholderia</taxon>
    </lineage>
</organism>
<evidence type="ECO:0008006" key="4">
    <source>
        <dbReference type="Google" id="ProtNLM"/>
    </source>
</evidence>
<gene>
    <name evidence="2" type="ORF">VOI36_36370</name>
</gene>
<feature type="region of interest" description="Disordered" evidence="1">
    <location>
        <begin position="449"/>
        <end position="492"/>
    </location>
</feature>
<dbReference type="Proteomes" id="UP001466933">
    <property type="component" value="Unassembled WGS sequence"/>
</dbReference>
<proteinExistence type="predicted"/>
<evidence type="ECO:0000313" key="2">
    <source>
        <dbReference type="EMBL" id="MEN2475381.1"/>
    </source>
</evidence>
<comment type="caution">
    <text evidence="2">The sequence shown here is derived from an EMBL/GenBank/DDBJ whole genome shotgun (WGS) entry which is preliminary data.</text>
</comment>
<reference evidence="2 3" key="1">
    <citation type="submission" date="2024-05" db="EMBL/GenBank/DDBJ databases">
        <title>Burkholderia sp. Nov. a novel bacteria isolated from rhizosphere soil of Camellia sinensis.</title>
        <authorList>
            <person name="Dong Y."/>
        </authorList>
    </citation>
    <scope>NUCLEOTIDE SEQUENCE [LARGE SCALE GENOMIC DNA]</scope>
    <source>
        <strain evidence="2 3">GS2Y</strain>
    </source>
</reference>
<accession>A0ABU9WV27</accession>
<dbReference type="EMBL" id="JBCPYA010000025">
    <property type="protein sequence ID" value="MEN2475381.1"/>
    <property type="molecule type" value="Genomic_DNA"/>
</dbReference>